<evidence type="ECO:0000313" key="1">
    <source>
        <dbReference type="EMBL" id="ARK07465.1"/>
    </source>
</evidence>
<gene>
    <name evidence="1" type="ORF">LAV_00065</name>
</gene>
<reference evidence="1 2" key="1">
    <citation type="submission" date="2017-02" db="EMBL/GenBank/DDBJ databases">
        <title>The first characterized phage against a member of the ecologically important #sphingomonads reveals high dissimilarity against all other known phages.</title>
        <authorList>
            <person name="Nielsen T.K."/>
            <person name="Carstens A.B."/>
            <person name="Kot W."/>
            <person name="Lametsch R."/>
            <person name="Neve H."/>
            <person name="Hansen L.H."/>
        </authorList>
    </citation>
    <scope>NUCLEOTIDE SEQUENCE [LARGE SCALE GENOMIC DNA]</scope>
</reference>
<sequence>MSHTNISITTTPPGSDVVVSAAFTGPSLSETKEVFDAIAARLNETPQPLSAAEKLTLHYQRQERRARAG</sequence>
<accession>A0A1W6DX39</accession>
<dbReference type="EMBL" id="KY629563">
    <property type="protein sequence ID" value="ARK07465.1"/>
    <property type="molecule type" value="Genomic_DNA"/>
</dbReference>
<proteinExistence type="predicted"/>
<dbReference type="Proteomes" id="UP000223906">
    <property type="component" value="Segment"/>
</dbReference>
<name>A0A1W6DX39_9CAUD</name>
<keyword evidence="2" id="KW-1185">Reference proteome</keyword>
<protein>
    <submittedName>
        <fullName evidence="1">Uncharacterized protein</fullName>
    </submittedName>
</protein>
<evidence type="ECO:0000313" key="2">
    <source>
        <dbReference type="Proteomes" id="UP000223906"/>
    </source>
</evidence>
<organism evidence="1 2">
    <name type="scientific">Sphingobium phage Lacusarx</name>
    <dbReference type="NCBI Taxonomy" id="1980139"/>
    <lineage>
        <taxon>Viruses</taxon>
        <taxon>Duplodnaviria</taxon>
        <taxon>Heunggongvirae</taxon>
        <taxon>Uroviricota</taxon>
        <taxon>Caudoviricetes</taxon>
        <taxon>Lacusarxvirus</taxon>
        <taxon>Lacusarxvirus lacusarx</taxon>
    </lineage>
</organism>